<dbReference type="PROSITE" id="PS50887">
    <property type="entry name" value="GGDEF"/>
    <property type="match status" value="1"/>
</dbReference>
<dbReference type="NCBIfam" id="TIGR00254">
    <property type="entry name" value="GGDEF"/>
    <property type="match status" value="1"/>
</dbReference>
<dbReference type="CDD" id="cd01949">
    <property type="entry name" value="GGDEF"/>
    <property type="match status" value="1"/>
</dbReference>
<protein>
    <recommendedName>
        <fullName evidence="1">diguanylate cyclase</fullName>
        <ecNumber evidence="1">2.7.7.65</ecNumber>
    </recommendedName>
</protein>
<feature type="domain" description="GGDEF" evidence="5">
    <location>
        <begin position="835"/>
        <end position="970"/>
    </location>
</feature>
<dbReference type="Gene3D" id="2.130.10.10">
    <property type="entry name" value="YVTN repeat-like/Quinoprotein amine dehydrogenase"/>
    <property type="match status" value="3"/>
</dbReference>
<dbReference type="SMART" id="SM00267">
    <property type="entry name" value="GGDEF"/>
    <property type="match status" value="1"/>
</dbReference>
<accession>A0ABW1E8W7</accession>
<comment type="catalytic activity">
    <reaction evidence="2">
        <text>2 GTP = 3',3'-c-di-GMP + 2 diphosphate</text>
        <dbReference type="Rhea" id="RHEA:24898"/>
        <dbReference type="ChEBI" id="CHEBI:33019"/>
        <dbReference type="ChEBI" id="CHEBI:37565"/>
        <dbReference type="ChEBI" id="CHEBI:58805"/>
        <dbReference type="EC" id="2.7.7.65"/>
    </reaction>
</comment>
<proteinExistence type="predicted"/>
<evidence type="ECO:0000256" key="2">
    <source>
        <dbReference type="ARBA" id="ARBA00034247"/>
    </source>
</evidence>
<organism evidence="6 7">
    <name type="scientific">Acidicapsa dinghuensis</name>
    <dbReference type="NCBI Taxonomy" id="2218256"/>
    <lineage>
        <taxon>Bacteria</taxon>
        <taxon>Pseudomonadati</taxon>
        <taxon>Acidobacteriota</taxon>
        <taxon>Terriglobia</taxon>
        <taxon>Terriglobales</taxon>
        <taxon>Acidobacteriaceae</taxon>
        <taxon>Acidicapsa</taxon>
    </lineage>
</organism>
<dbReference type="Pfam" id="PF07495">
    <property type="entry name" value="Y_Y_Y"/>
    <property type="match status" value="1"/>
</dbReference>
<dbReference type="InterPro" id="IPR043128">
    <property type="entry name" value="Rev_trsase/Diguanyl_cyclase"/>
</dbReference>
<dbReference type="InterPro" id="IPR013783">
    <property type="entry name" value="Ig-like_fold"/>
</dbReference>
<keyword evidence="4" id="KW-0812">Transmembrane</keyword>
<dbReference type="PANTHER" id="PTHR45138:SF9">
    <property type="entry name" value="DIGUANYLATE CYCLASE DGCM-RELATED"/>
    <property type="match status" value="1"/>
</dbReference>
<evidence type="ECO:0000256" key="1">
    <source>
        <dbReference type="ARBA" id="ARBA00012528"/>
    </source>
</evidence>
<keyword evidence="4" id="KW-0472">Membrane</keyword>
<feature type="transmembrane region" description="Helical" evidence="4">
    <location>
        <begin position="745"/>
        <end position="764"/>
    </location>
</feature>
<dbReference type="InterPro" id="IPR029787">
    <property type="entry name" value="Nucleotide_cyclase"/>
</dbReference>
<evidence type="ECO:0000259" key="5">
    <source>
        <dbReference type="PROSITE" id="PS50887"/>
    </source>
</evidence>
<dbReference type="Pfam" id="PF07494">
    <property type="entry name" value="Reg_prop"/>
    <property type="match status" value="6"/>
</dbReference>
<dbReference type="Gene3D" id="3.30.70.270">
    <property type="match status" value="1"/>
</dbReference>
<dbReference type="RefSeq" id="WP_263335195.1">
    <property type="nucleotide sequence ID" value="NZ_JAGSYH010000002.1"/>
</dbReference>
<feature type="coiled-coil region" evidence="3">
    <location>
        <begin position="777"/>
        <end position="804"/>
    </location>
</feature>
<dbReference type="EC" id="2.7.7.65" evidence="1"/>
<sequence>MLLCGILSGTRARALDPHRAITQYIENSWNSESGLPQNSVHAVAQTANGYVWLGTEEGLTRFDGVAFKTYNHGDFPGLPSDFIQALEAGKDGVLWVGTDSGLAMVRPRADGGASDNPKTIARIDALTGKNVTALRMDAGVLWVGTTQGLFRIENGEVRTWLRPESLDKVEVHALARDGSGTIWAATASGLFAIRGGEIEARWTAQNGLPNDSVASVAAARDGSIWAGFPVGGLVKIADGHLIKPDVKLPAKTVLGLLSDRDGNLWMALDRQGIGRLSNGRLELQDTAHGFPSERCTKAIFEDREGDLWFGLVDGGVAQLRDDKLAVFGKPEGLSGDYIGNVLEAKDGTMWFGADSNGLNHLLPDGHVEIWNQSKGLPADAVYSLLQTRDGAMWVGYRSGELARIFDGKVKLYSDPTVKEVSLNALFEDRDGRMWVGYWGKGLAELASGQFRHVDGATRVSQITQSPDGAMWVATDGNGVERYRNGQMTRFYTKNGLPSNHALALYADPDGDLWVGAGSGGLSRIRGDQVVSWTRYQGLRQTTIGSIVEDNLGYLWFGTDDGIFQISKADLNRSAGDPRMKVDPQMYGLSDGLRTRETLYGSSPCVWKGRDGRLWFATIHGAAVVNPADMRMDSILPKAWIERVLFDSHAVDFTNGIQLGPGSGNLEISFAAPSFYAGQQVSYRYRLVGFDSAWVDAGRRRTAWYTNLPAGRYRFEVMAENSDELWSKSGSSLEFSVAPPLTGTPLAYGLYVIVVVLAGWGFVALRTRVLVRRQYELARMVEERTQQLEKEKAALEAARRELQIQATHDSLTGIANRGAILEHLERELSRAVRDRSPLGVVLIDLDHFKNVNDEHGHLCGDAVLKESAARLRASLRGYDMVGRYGGEEFLLLFPGWEAATGAGRIEDLLHTISGRALQTKEAEILLTCSIGVANFLPERDAHDATEILRRADAELYAAKNAGRNRASFEMRASVRSKKLTVMEAPASDGSKDVRRG</sequence>
<dbReference type="InterPro" id="IPR015943">
    <property type="entry name" value="WD40/YVTN_repeat-like_dom_sf"/>
</dbReference>
<dbReference type="PANTHER" id="PTHR45138">
    <property type="entry name" value="REGULATORY COMPONENTS OF SENSORY TRANSDUCTION SYSTEM"/>
    <property type="match status" value="1"/>
</dbReference>
<gene>
    <name evidence="6" type="ORF">ACFPT7_00460</name>
</gene>
<evidence type="ECO:0000313" key="6">
    <source>
        <dbReference type="EMBL" id="MFC5860756.1"/>
    </source>
</evidence>
<dbReference type="InterPro" id="IPR050469">
    <property type="entry name" value="Diguanylate_Cyclase"/>
</dbReference>
<reference evidence="7" key="1">
    <citation type="journal article" date="2019" name="Int. J. Syst. Evol. Microbiol.">
        <title>The Global Catalogue of Microorganisms (GCM) 10K type strain sequencing project: providing services to taxonomists for standard genome sequencing and annotation.</title>
        <authorList>
            <consortium name="The Broad Institute Genomics Platform"/>
            <consortium name="The Broad Institute Genome Sequencing Center for Infectious Disease"/>
            <person name="Wu L."/>
            <person name="Ma J."/>
        </authorList>
    </citation>
    <scope>NUCLEOTIDE SEQUENCE [LARGE SCALE GENOMIC DNA]</scope>
    <source>
        <strain evidence="7">JCM 4087</strain>
    </source>
</reference>
<evidence type="ECO:0000256" key="3">
    <source>
        <dbReference type="SAM" id="Coils"/>
    </source>
</evidence>
<dbReference type="Gene3D" id="2.60.40.10">
    <property type="entry name" value="Immunoglobulins"/>
    <property type="match status" value="1"/>
</dbReference>
<dbReference type="InterPro" id="IPR011123">
    <property type="entry name" value="Y_Y_Y"/>
</dbReference>
<dbReference type="InterPro" id="IPR000160">
    <property type="entry name" value="GGDEF_dom"/>
</dbReference>
<dbReference type="EMBL" id="JBHSPH010000001">
    <property type="protein sequence ID" value="MFC5860756.1"/>
    <property type="molecule type" value="Genomic_DNA"/>
</dbReference>
<dbReference type="InterPro" id="IPR011110">
    <property type="entry name" value="Reg_prop"/>
</dbReference>
<keyword evidence="4" id="KW-1133">Transmembrane helix</keyword>
<name>A0ABW1E8W7_9BACT</name>
<dbReference type="SUPFAM" id="SSF63829">
    <property type="entry name" value="Calcium-dependent phosphotriesterase"/>
    <property type="match status" value="3"/>
</dbReference>
<keyword evidence="3" id="KW-0175">Coiled coil</keyword>
<dbReference type="Proteomes" id="UP001596091">
    <property type="component" value="Unassembled WGS sequence"/>
</dbReference>
<evidence type="ECO:0000313" key="7">
    <source>
        <dbReference type="Proteomes" id="UP001596091"/>
    </source>
</evidence>
<keyword evidence="7" id="KW-1185">Reference proteome</keyword>
<evidence type="ECO:0000256" key="4">
    <source>
        <dbReference type="SAM" id="Phobius"/>
    </source>
</evidence>
<dbReference type="Pfam" id="PF00990">
    <property type="entry name" value="GGDEF"/>
    <property type="match status" value="1"/>
</dbReference>
<comment type="caution">
    <text evidence="6">The sequence shown here is derived from an EMBL/GenBank/DDBJ whole genome shotgun (WGS) entry which is preliminary data.</text>
</comment>
<dbReference type="SUPFAM" id="SSF55073">
    <property type="entry name" value="Nucleotide cyclase"/>
    <property type="match status" value="1"/>
</dbReference>